<comment type="subcellular location">
    <subcellularLocation>
        <location evidence="1">Membrane</location>
        <topology evidence="1">Multi-pass membrane protein</topology>
    </subcellularLocation>
</comment>
<dbReference type="Proteomes" id="UP000249008">
    <property type="component" value="Chromosome 1"/>
</dbReference>
<dbReference type="CDD" id="cd10328">
    <property type="entry name" value="SLC5sbd_YidK"/>
    <property type="match status" value="1"/>
</dbReference>
<feature type="transmembrane region" description="Helical" evidence="7">
    <location>
        <begin position="72"/>
        <end position="93"/>
    </location>
</feature>
<proteinExistence type="inferred from homology"/>
<dbReference type="NCBIfam" id="TIGR00813">
    <property type="entry name" value="sss"/>
    <property type="match status" value="1"/>
</dbReference>
<dbReference type="PANTHER" id="PTHR11819:SF195">
    <property type="entry name" value="SODIUM_GLUCOSE COTRANSPORTER 4"/>
    <property type="match status" value="1"/>
</dbReference>
<keyword evidence="5 7" id="KW-0472">Membrane</keyword>
<dbReference type="AlphaFoldDB" id="A0AAX2J7E7"/>
<sequence>MVFTIVTFILFTALVAIISWYLTKNDNLNTESGYFLGGRSLSATVIAGSMMLTNLSTEQMVGLNAQGFKSGLSVIAWESGASIGIVILALYFLPKYLQGSITTVPEFLEERYDKTVRNIVSVFFLLTLGVAFLPTVLYSGSIAMMRLFNIPELLNISPESAIILSVWMIGIVGSIYAIFGGLKAVAVSDTVNGIGLIIGGLAIPVLGFIYLGEGSMMKGIEYLFQHNPEKLNAIGSKDSQAPFGAAITGMRIMAVYYWCTNQAIIQRALGAKSLKEGQKGVLLTAFLKIIVAPLILVVPGIIAYNIYGNQISGDIVYPVLVNKLLPSKLSGFFGAVLFGAVLSSFNSALNSASTIFSLNIYKPLFSPNISEKNLIKVSKYFGTVLAVFSMIVAPFISKSSGGLFEFIQKVAGLFSVPIAIIVLVGIFSKKTSALAAKVSMGFFVIVYGYTQFISPVKIHFLYVIAILFVICLFLMYIVDKIIPPKKEYSLPIRYEVSVEPWEYRYTVSVMLMSLLVWIYVVFSKIGLLSQSENLKGRIGIITIIFIVLTYFCCIFTRKIEKKN</sequence>
<evidence type="ECO:0000313" key="9">
    <source>
        <dbReference type="Proteomes" id="UP000249008"/>
    </source>
</evidence>
<feature type="transmembrane region" description="Helical" evidence="7">
    <location>
        <begin position="332"/>
        <end position="356"/>
    </location>
</feature>
<evidence type="ECO:0000256" key="5">
    <source>
        <dbReference type="ARBA" id="ARBA00023136"/>
    </source>
</evidence>
<reference evidence="8 9" key="1">
    <citation type="submission" date="2018-06" db="EMBL/GenBank/DDBJ databases">
        <authorList>
            <consortium name="Pathogen Informatics"/>
            <person name="Doyle S."/>
        </authorList>
    </citation>
    <scope>NUCLEOTIDE SEQUENCE [LARGE SCALE GENOMIC DNA]</scope>
    <source>
        <strain evidence="8 9">NCTC12112</strain>
    </source>
</reference>
<feature type="transmembrane region" description="Helical" evidence="7">
    <location>
        <begin position="377"/>
        <end position="397"/>
    </location>
</feature>
<feature type="transmembrane region" description="Helical" evidence="7">
    <location>
        <begin position="241"/>
        <end position="259"/>
    </location>
</feature>
<gene>
    <name evidence="8" type="primary">yidK_2</name>
    <name evidence="8" type="ORF">NCTC12112_00587</name>
</gene>
<evidence type="ECO:0000256" key="1">
    <source>
        <dbReference type="ARBA" id="ARBA00004141"/>
    </source>
</evidence>
<organism evidence="8 9">
    <name type="scientific">Fusobacterium ulcerans</name>
    <dbReference type="NCBI Taxonomy" id="861"/>
    <lineage>
        <taxon>Bacteria</taxon>
        <taxon>Fusobacteriati</taxon>
        <taxon>Fusobacteriota</taxon>
        <taxon>Fusobacteriia</taxon>
        <taxon>Fusobacteriales</taxon>
        <taxon>Fusobacteriaceae</taxon>
        <taxon>Fusobacterium</taxon>
    </lineage>
</organism>
<feature type="transmembrane region" description="Helical" evidence="7">
    <location>
        <begin position="409"/>
        <end position="427"/>
    </location>
</feature>
<feature type="transmembrane region" description="Helical" evidence="7">
    <location>
        <begin position="534"/>
        <end position="555"/>
    </location>
</feature>
<keyword evidence="4 7" id="KW-1133">Transmembrane helix</keyword>
<feature type="transmembrane region" description="Helical" evidence="7">
    <location>
        <begin position="503"/>
        <end position="522"/>
    </location>
</feature>
<dbReference type="RefSeq" id="WP_005978133.1">
    <property type="nucleotide sequence ID" value="NZ_CABKNW010000003.1"/>
</dbReference>
<dbReference type="NCBIfam" id="NF007790">
    <property type="entry name" value="PRK10484.1"/>
    <property type="match status" value="1"/>
</dbReference>
<dbReference type="GeneID" id="78455177"/>
<comment type="similarity">
    <text evidence="2 6">Belongs to the sodium:solute symporter (SSF) (TC 2.A.21) family.</text>
</comment>
<evidence type="ECO:0000313" key="8">
    <source>
        <dbReference type="EMBL" id="SQJ00246.1"/>
    </source>
</evidence>
<accession>A0AAX2J7E7</accession>
<keyword evidence="3 7" id="KW-0812">Transmembrane</keyword>
<evidence type="ECO:0000256" key="3">
    <source>
        <dbReference type="ARBA" id="ARBA00022692"/>
    </source>
</evidence>
<dbReference type="PROSITE" id="PS50283">
    <property type="entry name" value="NA_SOLUT_SYMP_3"/>
    <property type="match status" value="1"/>
</dbReference>
<protein>
    <submittedName>
        <fullName evidence="8">Uncharacterized symporter yidK</fullName>
    </submittedName>
</protein>
<dbReference type="GO" id="GO:0005412">
    <property type="term" value="F:D-glucose:sodium symporter activity"/>
    <property type="evidence" value="ECO:0007669"/>
    <property type="project" value="TreeGrafter"/>
</dbReference>
<dbReference type="EMBL" id="LS483487">
    <property type="protein sequence ID" value="SQJ00246.1"/>
    <property type="molecule type" value="Genomic_DNA"/>
</dbReference>
<feature type="transmembrane region" description="Helical" evidence="7">
    <location>
        <begin position="160"/>
        <end position="179"/>
    </location>
</feature>
<name>A0AAX2J7E7_9FUSO</name>
<feature type="transmembrane region" description="Helical" evidence="7">
    <location>
        <begin position="191"/>
        <end position="211"/>
    </location>
</feature>
<dbReference type="PANTHER" id="PTHR11819">
    <property type="entry name" value="SOLUTE CARRIER FAMILY 5"/>
    <property type="match status" value="1"/>
</dbReference>
<dbReference type="KEGG" id="ful:C4N20_10165"/>
<feature type="transmembrane region" description="Helical" evidence="7">
    <location>
        <begin position="460"/>
        <end position="482"/>
    </location>
</feature>
<feature type="transmembrane region" description="Helical" evidence="7">
    <location>
        <begin position="434"/>
        <end position="454"/>
    </location>
</feature>
<feature type="transmembrane region" description="Helical" evidence="7">
    <location>
        <begin position="119"/>
        <end position="140"/>
    </location>
</feature>
<dbReference type="InterPro" id="IPR001734">
    <property type="entry name" value="Na/solute_symporter"/>
</dbReference>
<evidence type="ECO:0000256" key="4">
    <source>
        <dbReference type="ARBA" id="ARBA00022989"/>
    </source>
</evidence>
<feature type="transmembrane region" description="Helical" evidence="7">
    <location>
        <begin position="6"/>
        <end position="22"/>
    </location>
</feature>
<dbReference type="InterPro" id="IPR038377">
    <property type="entry name" value="Na/Glc_symporter_sf"/>
</dbReference>
<evidence type="ECO:0000256" key="7">
    <source>
        <dbReference type="SAM" id="Phobius"/>
    </source>
</evidence>
<evidence type="ECO:0000256" key="6">
    <source>
        <dbReference type="RuleBase" id="RU362091"/>
    </source>
</evidence>
<dbReference type="GO" id="GO:0005886">
    <property type="term" value="C:plasma membrane"/>
    <property type="evidence" value="ECO:0007669"/>
    <property type="project" value="TreeGrafter"/>
</dbReference>
<evidence type="ECO:0000256" key="2">
    <source>
        <dbReference type="ARBA" id="ARBA00006434"/>
    </source>
</evidence>
<dbReference type="Gene3D" id="1.20.1730.10">
    <property type="entry name" value="Sodium/glucose cotransporter"/>
    <property type="match status" value="1"/>
</dbReference>
<feature type="transmembrane region" description="Helical" evidence="7">
    <location>
        <begin position="280"/>
        <end position="307"/>
    </location>
</feature>
<feature type="transmembrane region" description="Helical" evidence="7">
    <location>
        <begin position="34"/>
        <end position="52"/>
    </location>
</feature>
<dbReference type="Pfam" id="PF00474">
    <property type="entry name" value="SSF"/>
    <property type="match status" value="1"/>
</dbReference>